<feature type="region of interest" description="Disordered" evidence="1">
    <location>
        <begin position="1"/>
        <end position="26"/>
    </location>
</feature>
<dbReference type="WBParaSite" id="PSAMB.scaffold2991size20174.g19880.t1">
    <property type="protein sequence ID" value="PSAMB.scaffold2991size20174.g19880.t1"/>
    <property type="gene ID" value="PSAMB.scaffold2991size20174.g19880"/>
</dbReference>
<organism evidence="2 3">
    <name type="scientific">Plectus sambesii</name>
    <dbReference type="NCBI Taxonomy" id="2011161"/>
    <lineage>
        <taxon>Eukaryota</taxon>
        <taxon>Metazoa</taxon>
        <taxon>Ecdysozoa</taxon>
        <taxon>Nematoda</taxon>
        <taxon>Chromadorea</taxon>
        <taxon>Plectida</taxon>
        <taxon>Plectina</taxon>
        <taxon>Plectoidea</taxon>
        <taxon>Plectidae</taxon>
        <taxon>Plectus</taxon>
    </lineage>
</organism>
<evidence type="ECO:0000313" key="3">
    <source>
        <dbReference type="WBParaSite" id="PSAMB.scaffold2991size20174.g19880.t1"/>
    </source>
</evidence>
<dbReference type="Proteomes" id="UP000887566">
    <property type="component" value="Unplaced"/>
</dbReference>
<reference evidence="3" key="1">
    <citation type="submission" date="2022-11" db="UniProtKB">
        <authorList>
            <consortium name="WormBaseParasite"/>
        </authorList>
    </citation>
    <scope>IDENTIFICATION</scope>
</reference>
<proteinExistence type="predicted"/>
<feature type="region of interest" description="Disordered" evidence="1">
    <location>
        <begin position="62"/>
        <end position="83"/>
    </location>
</feature>
<dbReference type="AlphaFoldDB" id="A0A914W2C0"/>
<feature type="compositionally biased region" description="Basic and acidic residues" evidence="1">
    <location>
        <begin position="64"/>
        <end position="79"/>
    </location>
</feature>
<protein>
    <submittedName>
        <fullName evidence="3">Uncharacterized protein</fullName>
    </submittedName>
</protein>
<accession>A0A914W2C0</accession>
<keyword evidence="2" id="KW-1185">Reference proteome</keyword>
<evidence type="ECO:0000256" key="1">
    <source>
        <dbReference type="SAM" id="MobiDB-lite"/>
    </source>
</evidence>
<sequence>MDRRGSVKEEEREGRDSRSTEGPMIKVRERAVGSTAPLHLRPGTLLVYHQCTAERLISGGASERPNECCNRAERRQRGGDKRRRQLLLSGSISANHSTSTSLPRALVSRREGRRAPLHIIMSSWSSKCSFVSGANVTSGVRHRRSGLLHAPYQSPRATNSKVSL</sequence>
<feature type="compositionally biased region" description="Basic and acidic residues" evidence="1">
    <location>
        <begin position="1"/>
        <end position="19"/>
    </location>
</feature>
<name>A0A914W2C0_9BILA</name>
<evidence type="ECO:0000313" key="2">
    <source>
        <dbReference type="Proteomes" id="UP000887566"/>
    </source>
</evidence>